<dbReference type="GeneID" id="20656034"/>
<evidence type="ECO:0000256" key="9">
    <source>
        <dbReference type="SAM" id="MobiDB-lite"/>
    </source>
</evidence>
<dbReference type="OMA" id="PRFRVND"/>
<evidence type="ECO:0000256" key="7">
    <source>
        <dbReference type="ARBA" id="ARBA00023180"/>
    </source>
</evidence>
<evidence type="ECO:0000313" key="12">
    <source>
        <dbReference type="EMBL" id="EGZ25442.1"/>
    </source>
</evidence>
<dbReference type="Gene3D" id="3.40.50.1820">
    <property type="entry name" value="alpha/beta hydrolase"/>
    <property type="match status" value="1"/>
</dbReference>
<dbReference type="GO" id="GO:0004965">
    <property type="term" value="F:G protein-coupled GABA receptor activity"/>
    <property type="evidence" value="ECO:0007669"/>
    <property type="project" value="InterPro"/>
</dbReference>
<feature type="region of interest" description="Disordered" evidence="9">
    <location>
        <begin position="791"/>
        <end position="833"/>
    </location>
</feature>
<evidence type="ECO:0000259" key="11">
    <source>
        <dbReference type="PROSITE" id="PS50259"/>
    </source>
</evidence>
<protein>
    <recommendedName>
        <fullName evidence="11">G-protein coupled receptors family 3 profile domain-containing protein</fullName>
    </recommendedName>
</protein>
<feature type="non-terminal residue" evidence="12">
    <location>
        <position position="1252"/>
    </location>
</feature>
<feature type="transmembrane region" description="Helical" evidence="10">
    <location>
        <begin position="686"/>
        <end position="708"/>
    </location>
</feature>
<evidence type="ECO:0000256" key="10">
    <source>
        <dbReference type="SAM" id="Phobius"/>
    </source>
</evidence>
<dbReference type="SUPFAM" id="SSF53474">
    <property type="entry name" value="alpha/beta-Hydrolases"/>
    <property type="match status" value="1"/>
</dbReference>
<dbReference type="GO" id="GO:0038039">
    <property type="term" value="C:G protein-coupled receptor heterodimeric complex"/>
    <property type="evidence" value="ECO:0007669"/>
    <property type="project" value="TreeGrafter"/>
</dbReference>
<evidence type="ECO:0000256" key="3">
    <source>
        <dbReference type="ARBA" id="ARBA00022989"/>
    </source>
</evidence>
<dbReference type="InParanoid" id="G4YTX1"/>
<evidence type="ECO:0000256" key="2">
    <source>
        <dbReference type="ARBA" id="ARBA00022692"/>
    </source>
</evidence>
<keyword evidence="5 10" id="KW-0472">Membrane</keyword>
<reference evidence="12 13" key="1">
    <citation type="journal article" date="2006" name="Science">
        <title>Phytophthora genome sequences uncover evolutionary origins and mechanisms of pathogenesis.</title>
        <authorList>
            <person name="Tyler B.M."/>
            <person name="Tripathy S."/>
            <person name="Zhang X."/>
            <person name="Dehal P."/>
            <person name="Jiang R.H."/>
            <person name="Aerts A."/>
            <person name="Arredondo F.D."/>
            <person name="Baxter L."/>
            <person name="Bensasson D."/>
            <person name="Beynon J.L."/>
            <person name="Chapman J."/>
            <person name="Damasceno C.M."/>
            <person name="Dorrance A.E."/>
            <person name="Dou D."/>
            <person name="Dickerman A.W."/>
            <person name="Dubchak I.L."/>
            <person name="Garbelotto M."/>
            <person name="Gijzen M."/>
            <person name="Gordon S.G."/>
            <person name="Govers F."/>
            <person name="Grunwald N.J."/>
            <person name="Huang W."/>
            <person name="Ivors K.L."/>
            <person name="Jones R.W."/>
            <person name="Kamoun S."/>
            <person name="Krampis K."/>
            <person name="Lamour K.H."/>
            <person name="Lee M.K."/>
            <person name="McDonald W.H."/>
            <person name="Medina M."/>
            <person name="Meijer H.J."/>
            <person name="Nordberg E.K."/>
            <person name="Maclean D.J."/>
            <person name="Ospina-Giraldo M.D."/>
            <person name="Morris P.F."/>
            <person name="Phuntumart V."/>
            <person name="Putnam N.H."/>
            <person name="Rash S."/>
            <person name="Rose J.K."/>
            <person name="Sakihama Y."/>
            <person name="Salamov A.A."/>
            <person name="Savidor A."/>
            <person name="Scheuring C.F."/>
            <person name="Smith B.M."/>
            <person name="Sobral B.W."/>
            <person name="Terry A."/>
            <person name="Torto-Alalibo T.A."/>
            <person name="Win J."/>
            <person name="Xu Z."/>
            <person name="Zhang H."/>
            <person name="Grigoriev I.V."/>
            <person name="Rokhsar D.S."/>
            <person name="Boore J.L."/>
        </authorList>
    </citation>
    <scope>NUCLEOTIDE SEQUENCE [LARGE SCALE GENOMIC DNA]</scope>
    <source>
        <strain evidence="12 13">P6497</strain>
    </source>
</reference>
<accession>G4YTX1</accession>
<evidence type="ECO:0000256" key="4">
    <source>
        <dbReference type="ARBA" id="ARBA00023040"/>
    </source>
</evidence>
<evidence type="ECO:0000256" key="1">
    <source>
        <dbReference type="ARBA" id="ARBA00004141"/>
    </source>
</evidence>
<dbReference type="Proteomes" id="UP000002640">
    <property type="component" value="Unassembled WGS sequence"/>
</dbReference>
<dbReference type="Pfam" id="PF00003">
    <property type="entry name" value="7tm_3"/>
    <property type="match status" value="1"/>
</dbReference>
<keyword evidence="2 10" id="KW-0812">Transmembrane</keyword>
<dbReference type="PANTHER" id="PTHR10519">
    <property type="entry name" value="GABA-B RECEPTOR"/>
    <property type="match status" value="1"/>
</dbReference>
<dbReference type="AlphaFoldDB" id="G4YTX1"/>
<keyword evidence="8" id="KW-0807">Transducer</keyword>
<feature type="transmembrane region" description="Helical" evidence="10">
    <location>
        <begin position="528"/>
        <end position="549"/>
    </location>
</feature>
<dbReference type="PRINTS" id="PR00248">
    <property type="entry name" value="GPCRMGR"/>
</dbReference>
<comment type="subcellular location">
    <subcellularLocation>
        <location evidence="1">Membrane</location>
        <topology evidence="1">Multi-pass membrane protein</topology>
    </subcellularLocation>
</comment>
<feature type="transmembrane region" description="Helical" evidence="10">
    <location>
        <begin position="561"/>
        <end position="584"/>
    </location>
</feature>
<sequence length="1252" mass="137029">MNSFQVFAPYFPQASAAVAPNELLGTCFDEAWAASISANLSISANDRDSTGTLINPYLHGALSTPRFRVNDARTARARDELFQSDCMPSDAVFYGVGVRVDSDGNVIDPGRVNGSLVLEIDTWSSHALSSTVLAILAQELLGYEVSFFKASGSADMTQRMSSVRTGTCSPTHANIEVWMDAATVRALAVYSNESSFVGSVGYDGLSGLFTSTTLIETGLAASPSSEACTTRELQGGECLVVIMMDASYDSGYLQASMSNNGIPAYFCFLGITGAVKYVAEALAKKTPVAFYNYQPNEFFQHHVGEIERVSLPWATPELTAVDTGDFGENGYGHATNNPVRVDFPHLLLGNFAAACSWLRAPENYATWSGWLNPLPSCEYDVHYSYTIEGCDSTSNGTDTFPRRMKFYWRSPRPENASLPYNCDPFHLPNSRLPSTLSTSRSCSWLSQNSNTWLVWATLGTQPTCDTSFYTYDVSECTNSGQREVTYRWYLPSTTNASFSSECSDGMTLPDSVLIDCEYVPYSTTASQAVFVIACLSACIMLGGIVFVVYEREKPIVKRSQYQFLVTMLLGGLLMCVATIFYSGPPSRVVCALRPTLVSWSFTLIFGSLVVKSMRVYRVFLSSTMKRVVLSAGTMMKVLAGFLMVDIIIVVSWELVSPSEAVIKAESDAEIGGLTVDRLRCASGSSVFVGLLFFWKAVMLFGGLYLSILIRKVSSDFQESVWIFASSCVVLFSSLLLLPMGYFVTLSAAAFFLFFSFIVLSATMLVIGLMLVPKIVRLHDLATSAASEMASVKTTREKPNSMSVSEAQVAPLPTRSGTSAGSKNSKSRMSSKSMRHSSITCLQCSTLAPLASMRLPSGFFASAAHRGAAARSFALARRSKSTLSYRVFEDASSGKTPTKTALVMHGILGNKLNWRTFSQKLTKVNPDWRFICLDLRGDKLADHLKVEPTAVLGHSFGGKVALTYLQQCMHQDRAPPSQVWVLDSLPGTGETDYASRDLTNSIETILPVVKKIPLPIRSKVQLVKDLQDQGVALGEAQWLTTNLRLANKSPELYEWKMDVDVIEQLFRSFLATDLWPVVENAPATEGKDVELHFVHASKNNMWTPDLLDRLDAQQENQPFAGVKRSYASLRDDWLTKLLWRFIVDNGLLSLEFTCEALERQSETPEGISLFSGTVCSTTDGTGDSKFAKITLPYLFGASPYVVLDPNLIVEEYAAGQSCDATELTGITTYLADGKCHKTGNTESYMATRSADGS</sequence>
<dbReference type="EMBL" id="JH159152">
    <property type="protein sequence ID" value="EGZ25442.1"/>
    <property type="molecule type" value="Genomic_DNA"/>
</dbReference>
<dbReference type="CDD" id="cd15047">
    <property type="entry name" value="7tmC_GABA-B-like"/>
    <property type="match status" value="1"/>
</dbReference>
<feature type="transmembrane region" description="Helical" evidence="10">
    <location>
        <begin position="749"/>
        <end position="771"/>
    </location>
</feature>
<dbReference type="InterPro" id="IPR029058">
    <property type="entry name" value="AB_hydrolase_fold"/>
</dbReference>
<keyword evidence="13" id="KW-1185">Reference proteome</keyword>
<keyword evidence="4" id="KW-0297">G-protein coupled receptor</keyword>
<dbReference type="InterPro" id="IPR017978">
    <property type="entry name" value="GPCR_3_C"/>
</dbReference>
<feature type="transmembrane region" description="Helical" evidence="10">
    <location>
        <begin position="596"/>
        <end position="616"/>
    </location>
</feature>
<feature type="compositionally biased region" description="Low complexity" evidence="9">
    <location>
        <begin position="821"/>
        <end position="833"/>
    </location>
</feature>
<dbReference type="RefSeq" id="XP_009520730.1">
    <property type="nucleotide sequence ID" value="XM_009522435.1"/>
</dbReference>
<dbReference type="InterPro" id="IPR002455">
    <property type="entry name" value="GPCR3_GABA-B"/>
</dbReference>
<dbReference type="STRING" id="1094619.G4YTX1"/>
<dbReference type="KEGG" id="psoj:PHYSODRAFT_486513"/>
<keyword evidence="3 10" id="KW-1133">Transmembrane helix</keyword>
<organism evidence="12 13">
    <name type="scientific">Phytophthora sojae (strain P6497)</name>
    <name type="common">Soybean stem and root rot agent</name>
    <name type="synonym">Phytophthora megasperma f. sp. glycines</name>
    <dbReference type="NCBI Taxonomy" id="1094619"/>
    <lineage>
        <taxon>Eukaryota</taxon>
        <taxon>Sar</taxon>
        <taxon>Stramenopiles</taxon>
        <taxon>Oomycota</taxon>
        <taxon>Peronosporomycetes</taxon>
        <taxon>Peronosporales</taxon>
        <taxon>Peronosporaceae</taxon>
        <taxon>Phytophthora</taxon>
    </lineage>
</organism>
<evidence type="ECO:0000256" key="8">
    <source>
        <dbReference type="ARBA" id="ARBA00023224"/>
    </source>
</evidence>
<proteinExistence type="predicted"/>
<gene>
    <name evidence="12" type="ORF">PHYSODRAFT_486513</name>
</gene>
<dbReference type="PANTHER" id="PTHR10519:SF20">
    <property type="entry name" value="G-PROTEIN COUPLED RECEPTOR 156-RELATED"/>
    <property type="match status" value="1"/>
</dbReference>
<evidence type="ECO:0000313" key="13">
    <source>
        <dbReference type="Proteomes" id="UP000002640"/>
    </source>
</evidence>
<dbReference type="PROSITE" id="PS50259">
    <property type="entry name" value="G_PROTEIN_RECEP_F3_4"/>
    <property type="match status" value="1"/>
</dbReference>
<keyword evidence="6" id="KW-0675">Receptor</keyword>
<evidence type="ECO:0000256" key="6">
    <source>
        <dbReference type="ARBA" id="ARBA00023170"/>
    </source>
</evidence>
<dbReference type="InterPro" id="IPR000337">
    <property type="entry name" value="GPCR_3"/>
</dbReference>
<evidence type="ECO:0000256" key="5">
    <source>
        <dbReference type="ARBA" id="ARBA00023136"/>
    </source>
</evidence>
<feature type="domain" description="G-protein coupled receptors family 3 profile" evidence="11">
    <location>
        <begin position="525"/>
        <end position="774"/>
    </location>
</feature>
<feature type="transmembrane region" description="Helical" evidence="10">
    <location>
        <begin position="637"/>
        <end position="655"/>
    </location>
</feature>
<name>G4YTX1_PHYSP</name>
<keyword evidence="7" id="KW-0325">Glycoprotein</keyword>
<feature type="transmembrane region" description="Helical" evidence="10">
    <location>
        <begin position="720"/>
        <end position="743"/>
    </location>
</feature>